<dbReference type="EMBL" id="KQ423591">
    <property type="protein sequence ID" value="KOF72596.1"/>
    <property type="molecule type" value="Genomic_DNA"/>
</dbReference>
<evidence type="ECO:0000313" key="1">
    <source>
        <dbReference type="EMBL" id="KOF72596.1"/>
    </source>
</evidence>
<dbReference type="AlphaFoldDB" id="A0A0L8G6D1"/>
<proteinExistence type="predicted"/>
<accession>A0A0L8G6D1</accession>
<gene>
    <name evidence="1" type="ORF">OCBIM_22039242mg</name>
</gene>
<reference evidence="1" key="1">
    <citation type="submission" date="2015-07" db="EMBL/GenBank/DDBJ databases">
        <title>MeaNS - Measles Nucleotide Surveillance Program.</title>
        <authorList>
            <person name="Tran T."/>
            <person name="Druce J."/>
        </authorList>
    </citation>
    <scope>NUCLEOTIDE SEQUENCE</scope>
    <source>
        <strain evidence="1">UCB-OBI-ISO-001</strain>
        <tissue evidence="1">Gonad</tissue>
    </source>
</reference>
<sequence length="63" mass="7151">MMFVIPSEVDFLKNIYGPSLEILPSKYRENFIAQANYVCCGSSVRPLGERMVTVWHIISGTEL</sequence>
<protein>
    <submittedName>
        <fullName evidence="1">Uncharacterized protein</fullName>
    </submittedName>
</protein>
<name>A0A0L8G6D1_OCTBM</name>
<organism evidence="1">
    <name type="scientific">Octopus bimaculoides</name>
    <name type="common">California two-spotted octopus</name>
    <dbReference type="NCBI Taxonomy" id="37653"/>
    <lineage>
        <taxon>Eukaryota</taxon>
        <taxon>Metazoa</taxon>
        <taxon>Spiralia</taxon>
        <taxon>Lophotrochozoa</taxon>
        <taxon>Mollusca</taxon>
        <taxon>Cephalopoda</taxon>
        <taxon>Coleoidea</taxon>
        <taxon>Octopodiformes</taxon>
        <taxon>Octopoda</taxon>
        <taxon>Incirrata</taxon>
        <taxon>Octopodidae</taxon>
        <taxon>Octopus</taxon>
    </lineage>
</organism>